<feature type="transmembrane region" description="Helical" evidence="1">
    <location>
        <begin position="114"/>
        <end position="137"/>
    </location>
</feature>
<evidence type="ECO:0000256" key="1">
    <source>
        <dbReference type="SAM" id="Phobius"/>
    </source>
</evidence>
<dbReference type="Pfam" id="PF02517">
    <property type="entry name" value="Rce1-like"/>
    <property type="match status" value="1"/>
</dbReference>
<feature type="transmembrane region" description="Helical" evidence="1">
    <location>
        <begin position="208"/>
        <end position="226"/>
    </location>
</feature>
<evidence type="ECO:0000313" key="5">
    <source>
        <dbReference type="Proteomes" id="UP000198597"/>
    </source>
</evidence>
<evidence type="ECO:0000313" key="4">
    <source>
        <dbReference type="EMBL" id="SDP29514.1"/>
    </source>
</evidence>
<dbReference type="GO" id="GO:0008237">
    <property type="term" value="F:metallopeptidase activity"/>
    <property type="evidence" value="ECO:0007669"/>
    <property type="project" value="UniProtKB-KW"/>
</dbReference>
<gene>
    <name evidence="3" type="ORF">H7E68_10920</name>
    <name evidence="4" type="ORF">SAMN04488529_103217</name>
</gene>
<name>A0A1H0RJ13_9CLOT</name>
<keyword evidence="1" id="KW-0812">Transmembrane</keyword>
<dbReference type="Proteomes" id="UP000198597">
    <property type="component" value="Unassembled WGS sequence"/>
</dbReference>
<dbReference type="PANTHER" id="PTHR39430">
    <property type="entry name" value="MEMBRANE-ASSOCIATED PROTEASE-RELATED"/>
    <property type="match status" value="1"/>
</dbReference>
<keyword evidence="5" id="KW-1185">Reference proteome</keyword>
<dbReference type="GO" id="GO:0004175">
    <property type="term" value="F:endopeptidase activity"/>
    <property type="evidence" value="ECO:0007669"/>
    <property type="project" value="UniProtKB-ARBA"/>
</dbReference>
<dbReference type="AlphaFoldDB" id="A0A1H0RJ13"/>
<dbReference type="OrthoDB" id="324900at2"/>
<accession>A0A1H0RJ13</accession>
<dbReference type="GO" id="GO:0006508">
    <property type="term" value="P:proteolysis"/>
    <property type="evidence" value="ECO:0007669"/>
    <property type="project" value="UniProtKB-KW"/>
</dbReference>
<feature type="transmembrane region" description="Helical" evidence="1">
    <location>
        <begin position="21"/>
        <end position="42"/>
    </location>
</feature>
<protein>
    <submittedName>
        <fullName evidence="3">CPBP family intramembrane metalloprotease</fullName>
    </submittedName>
</protein>
<dbReference type="Proteomes" id="UP000585258">
    <property type="component" value="Unassembled WGS sequence"/>
</dbReference>
<keyword evidence="1" id="KW-1133">Transmembrane helix</keyword>
<feature type="transmembrane region" description="Helical" evidence="1">
    <location>
        <begin position="149"/>
        <end position="166"/>
    </location>
</feature>
<keyword evidence="3" id="KW-0378">Hydrolase</keyword>
<dbReference type="GO" id="GO:0080120">
    <property type="term" value="P:CAAX-box protein maturation"/>
    <property type="evidence" value="ECO:0007669"/>
    <property type="project" value="UniProtKB-ARBA"/>
</dbReference>
<keyword evidence="3" id="KW-0645">Protease</keyword>
<reference evidence="3 6" key="2">
    <citation type="submission" date="2020-08" db="EMBL/GenBank/DDBJ databases">
        <title>Clostridia isolated from Swiss meat.</title>
        <authorList>
            <person name="Wambui J."/>
            <person name="Stevens M.J.A."/>
            <person name="Stephan R."/>
        </authorList>
    </citation>
    <scope>NUCLEOTIDE SEQUENCE [LARGE SCALE GENOMIC DNA]</scope>
    <source>
        <strain evidence="3 6">CM001</strain>
    </source>
</reference>
<proteinExistence type="predicted"/>
<feature type="transmembrane region" description="Helical" evidence="1">
    <location>
        <begin position="62"/>
        <end position="87"/>
    </location>
</feature>
<feature type="transmembrane region" description="Helical" evidence="1">
    <location>
        <begin position="281"/>
        <end position="300"/>
    </location>
</feature>
<evidence type="ECO:0000259" key="2">
    <source>
        <dbReference type="Pfam" id="PF02517"/>
    </source>
</evidence>
<feature type="transmembrane region" description="Helical" evidence="1">
    <location>
        <begin position="186"/>
        <end position="202"/>
    </location>
</feature>
<feature type="domain" description="CAAX prenyl protease 2/Lysostaphin resistance protein A-like" evidence="2">
    <location>
        <begin position="151"/>
        <end position="244"/>
    </location>
</feature>
<dbReference type="RefSeq" id="WP_089968206.1">
    <property type="nucleotide sequence ID" value="NZ_FNJM01000003.1"/>
</dbReference>
<dbReference type="PANTHER" id="PTHR39430:SF1">
    <property type="entry name" value="PROTEASE"/>
    <property type="match status" value="1"/>
</dbReference>
<evidence type="ECO:0000313" key="6">
    <source>
        <dbReference type="Proteomes" id="UP000585258"/>
    </source>
</evidence>
<keyword evidence="3" id="KW-0482">Metalloprotease</keyword>
<reference evidence="4 5" key="1">
    <citation type="submission" date="2016-10" db="EMBL/GenBank/DDBJ databases">
        <authorList>
            <person name="de Groot N.N."/>
        </authorList>
    </citation>
    <scope>NUCLEOTIDE SEQUENCE [LARGE SCALE GENOMIC DNA]</scope>
    <source>
        <strain evidence="4 5">DSM 12272</strain>
    </source>
</reference>
<sequence length="315" mass="34876">MKIFKNKYSEVRSGWKISLTFIMMIALTIITSIIVGIVFMGIEMAKNGGDINAATLAIQSNQMHFVIMAIFQNICVIGTVFVVWRIFEKKKIKYMGLTNIIPKEGFSQNGYKELGVGLALGAVTITIVAVVLLLIGSIKLVNPITSPRFSSNLIIGLLAFIAVGFGEEIFGRGYCMSVLKQTRNKWVVLIVSSIIFSAMHLANAEIGVLPLINIFLIGIAFGYMFMKSSNIWMPIGFHITWNYFQGYIWGFQVSGNVVDGMYQLKTVEDSILNGGAFGAEGGLMVTFVILLTIGFVAMYYKDKNIDDFINNKVEC</sequence>
<organism evidence="4 5">
    <name type="scientific">Clostridium gasigenes</name>
    <dbReference type="NCBI Taxonomy" id="94869"/>
    <lineage>
        <taxon>Bacteria</taxon>
        <taxon>Bacillati</taxon>
        <taxon>Bacillota</taxon>
        <taxon>Clostridia</taxon>
        <taxon>Eubacteriales</taxon>
        <taxon>Clostridiaceae</taxon>
        <taxon>Clostridium</taxon>
    </lineage>
</organism>
<dbReference type="EMBL" id="JACKWY010000005">
    <property type="protein sequence ID" value="MBB6715240.1"/>
    <property type="molecule type" value="Genomic_DNA"/>
</dbReference>
<dbReference type="STRING" id="94869.SAMN04488529_103217"/>
<dbReference type="InterPro" id="IPR003675">
    <property type="entry name" value="Rce1/LyrA-like_dom"/>
</dbReference>
<keyword evidence="1" id="KW-0472">Membrane</keyword>
<evidence type="ECO:0000313" key="3">
    <source>
        <dbReference type="EMBL" id="MBB6715240.1"/>
    </source>
</evidence>
<dbReference type="EMBL" id="FNJM01000003">
    <property type="protein sequence ID" value="SDP29514.1"/>
    <property type="molecule type" value="Genomic_DNA"/>
</dbReference>